<gene>
    <name evidence="2" type="ORF">BDZ85DRAFT_89489</name>
</gene>
<protein>
    <submittedName>
        <fullName evidence="2">Uncharacterized protein</fullName>
    </submittedName>
</protein>
<feature type="region of interest" description="Disordered" evidence="1">
    <location>
        <begin position="1"/>
        <end position="208"/>
    </location>
</feature>
<dbReference type="EMBL" id="ML992504">
    <property type="protein sequence ID" value="KAF2225167.1"/>
    <property type="molecule type" value="Genomic_DNA"/>
</dbReference>
<feature type="compositionally biased region" description="Low complexity" evidence="1">
    <location>
        <begin position="108"/>
        <end position="122"/>
    </location>
</feature>
<dbReference type="Proteomes" id="UP000799538">
    <property type="component" value="Unassembled WGS sequence"/>
</dbReference>
<reference evidence="3" key="1">
    <citation type="journal article" date="2020" name="Stud. Mycol.">
        <title>101 Dothideomycetes genomes: A test case for predicting lifestyles and emergence of pathogens.</title>
        <authorList>
            <person name="Haridas S."/>
            <person name="Albert R."/>
            <person name="Binder M."/>
            <person name="Bloem J."/>
            <person name="LaButti K."/>
            <person name="Salamov A."/>
            <person name="Andreopoulos B."/>
            <person name="Baker S."/>
            <person name="Barry K."/>
            <person name="Bills G."/>
            <person name="Bluhm B."/>
            <person name="Cannon C."/>
            <person name="Castanera R."/>
            <person name="Culley D."/>
            <person name="Daum C."/>
            <person name="Ezra D."/>
            <person name="Gonzalez J."/>
            <person name="Henrissat B."/>
            <person name="Kuo A."/>
            <person name="Liang C."/>
            <person name="Lipzen A."/>
            <person name="Lutzoni F."/>
            <person name="Magnuson J."/>
            <person name="Mondo S."/>
            <person name="Nolan M."/>
            <person name="Ohm R."/>
            <person name="Pangilinan J."/>
            <person name="Park H.-J."/>
            <person name="Ramirez L."/>
            <person name="Alfaro M."/>
            <person name="Sun H."/>
            <person name="Tritt A."/>
            <person name="Yoshinaga Y."/>
            <person name="Zwiers L.-H."/>
            <person name="Turgeon B."/>
            <person name="Goodwin S."/>
            <person name="Spatafora J."/>
            <person name="Crous P."/>
            <person name="Grigoriev I."/>
        </authorList>
    </citation>
    <scope>NUCLEOTIDE SEQUENCE [LARGE SCALE GENOMIC DNA]</scope>
    <source>
        <strain evidence="3">CECT 20119</strain>
    </source>
</reference>
<name>A0A6A6GHR1_9PEZI</name>
<evidence type="ECO:0000313" key="3">
    <source>
        <dbReference type="Proteomes" id="UP000799538"/>
    </source>
</evidence>
<organism evidence="2 3">
    <name type="scientific">Elsinoe ampelina</name>
    <dbReference type="NCBI Taxonomy" id="302913"/>
    <lineage>
        <taxon>Eukaryota</taxon>
        <taxon>Fungi</taxon>
        <taxon>Dikarya</taxon>
        <taxon>Ascomycota</taxon>
        <taxon>Pezizomycotina</taxon>
        <taxon>Dothideomycetes</taxon>
        <taxon>Dothideomycetidae</taxon>
        <taxon>Myriangiales</taxon>
        <taxon>Elsinoaceae</taxon>
        <taxon>Elsinoe</taxon>
    </lineage>
</organism>
<evidence type="ECO:0000313" key="2">
    <source>
        <dbReference type="EMBL" id="KAF2225167.1"/>
    </source>
</evidence>
<evidence type="ECO:0000256" key="1">
    <source>
        <dbReference type="SAM" id="MobiDB-lite"/>
    </source>
</evidence>
<accession>A0A6A6GHR1</accession>
<feature type="compositionally biased region" description="Polar residues" evidence="1">
    <location>
        <begin position="164"/>
        <end position="196"/>
    </location>
</feature>
<feature type="region of interest" description="Disordered" evidence="1">
    <location>
        <begin position="440"/>
        <end position="463"/>
    </location>
</feature>
<keyword evidence="3" id="KW-1185">Reference proteome</keyword>
<proteinExistence type="predicted"/>
<sequence length="463" mass="50846">MGSGSSKAQSEQDDHTKSFRRQIGKRSSINFLQRLDNRPVYTHRPTSSSPTKITSLPQRLSFPLPQPLSSHPPPLSPSYSTTIRPPPVTRTFTAFQDPISSEDESDSEQSTSSGSSTRTETPSAPPPVPEKENITVIPVADPSHDVSSDSSGEDPEEPIPFSVAGSSEFDSVPASTPQLSSDDHSLQASALTTESGSHVGPATPLIPPQSAVTPLLRAPTPLTQDSPTRYGLEEAMEIARVTVTREIQKKRATTGPELFRQALQLQVSTNFTNNPPQPRPRARIHATPEHPNHSLRIYRPRSKYHPSDLFRRTLAKQHPLPPPRGKDPSPRLVRLSRRSYPLNLLRDEPSPTSTHPAVANIRYALAPPILASQRTCHLHHASWHEASNLWHAIECAVCLCAGDCMSDTKVMWICDFCAIRICAECREVFEEKGTKGLMKRERSGAGTIEGRRGRASGRHSTIG</sequence>
<feature type="region of interest" description="Disordered" evidence="1">
    <location>
        <begin position="270"/>
        <end position="294"/>
    </location>
</feature>
<feature type="compositionally biased region" description="Pro residues" evidence="1">
    <location>
        <begin position="64"/>
        <end position="76"/>
    </location>
</feature>
<dbReference type="OrthoDB" id="3924390at2759"/>
<feature type="compositionally biased region" description="Polar residues" evidence="1">
    <location>
        <begin position="44"/>
        <end position="54"/>
    </location>
</feature>
<dbReference type="AlphaFoldDB" id="A0A6A6GHR1"/>